<dbReference type="InterPro" id="IPR027392">
    <property type="entry name" value="TF_Znf"/>
</dbReference>
<dbReference type="RefSeq" id="WP_377772270.1">
    <property type="nucleotide sequence ID" value="NZ_JBHUHO010000030.1"/>
</dbReference>
<gene>
    <name evidence="3" type="ORF">ACFSJH_11095</name>
</gene>
<evidence type="ECO:0000313" key="3">
    <source>
        <dbReference type="EMBL" id="MFD2116267.1"/>
    </source>
</evidence>
<keyword evidence="4" id="KW-1185">Reference proteome</keyword>
<protein>
    <submittedName>
        <fullName evidence="3">Zf-TFIIB domain-containing protein</fullName>
    </submittedName>
</protein>
<feature type="region of interest" description="Disordered" evidence="1">
    <location>
        <begin position="52"/>
        <end position="107"/>
    </location>
</feature>
<evidence type="ECO:0000259" key="2">
    <source>
        <dbReference type="Pfam" id="PF13453"/>
    </source>
</evidence>
<evidence type="ECO:0000313" key="4">
    <source>
        <dbReference type="Proteomes" id="UP001597362"/>
    </source>
</evidence>
<dbReference type="EMBL" id="JBHUHO010000030">
    <property type="protein sequence ID" value="MFD2116267.1"/>
    <property type="molecule type" value="Genomic_DNA"/>
</dbReference>
<dbReference type="Pfam" id="PF13453">
    <property type="entry name" value="Zn_ribbon_TFIIB"/>
    <property type="match status" value="1"/>
</dbReference>
<evidence type="ECO:0000256" key="1">
    <source>
        <dbReference type="SAM" id="MobiDB-lite"/>
    </source>
</evidence>
<feature type="compositionally biased region" description="Low complexity" evidence="1">
    <location>
        <begin position="64"/>
        <end position="76"/>
    </location>
</feature>
<accession>A0ABW4YL39</accession>
<feature type="compositionally biased region" description="Basic and acidic residues" evidence="1">
    <location>
        <begin position="91"/>
        <end position="107"/>
    </location>
</feature>
<feature type="domain" description="Transcription factor zinc-finger" evidence="2">
    <location>
        <begin position="2"/>
        <end position="42"/>
    </location>
</feature>
<reference evidence="4" key="1">
    <citation type="journal article" date="2019" name="Int. J. Syst. Evol. Microbiol.">
        <title>The Global Catalogue of Microorganisms (GCM) 10K type strain sequencing project: providing services to taxonomists for standard genome sequencing and annotation.</title>
        <authorList>
            <consortium name="The Broad Institute Genomics Platform"/>
            <consortium name="The Broad Institute Genome Sequencing Center for Infectious Disease"/>
            <person name="Wu L."/>
            <person name="Ma J."/>
        </authorList>
    </citation>
    <scope>NUCLEOTIDE SEQUENCE [LARGE SCALE GENOMIC DNA]</scope>
    <source>
        <strain evidence="4">GH52</strain>
    </source>
</reference>
<comment type="caution">
    <text evidence="3">The sequence shown here is derived from an EMBL/GenBank/DDBJ whole genome shotgun (WGS) entry which is preliminary data.</text>
</comment>
<proteinExistence type="predicted"/>
<organism evidence="3 4">
    <name type="scientific">Paenibacillus yanchengensis</name>
    <dbReference type="NCBI Taxonomy" id="2035833"/>
    <lineage>
        <taxon>Bacteria</taxon>
        <taxon>Bacillati</taxon>
        <taxon>Bacillota</taxon>
        <taxon>Bacilli</taxon>
        <taxon>Bacillales</taxon>
        <taxon>Paenibacillaceae</taxon>
        <taxon>Paenibacillus</taxon>
    </lineage>
</organism>
<dbReference type="Proteomes" id="UP001597362">
    <property type="component" value="Unassembled WGS sequence"/>
</dbReference>
<name>A0ABW4YL39_9BACL</name>
<sequence>MKCPICNDVRMREVVKDNIMIDVCPDCKGVWLDRGELEKLLESERLADAAYDANYNPMSHTNEQQRQPYSQSQPPYGQVPPPGYQQSHPYPKHDKYKHDDKYKYDKYGRPYKKKKTVLDVFGDLFD</sequence>